<evidence type="ECO:0008006" key="7">
    <source>
        <dbReference type="Google" id="ProtNLM"/>
    </source>
</evidence>
<dbReference type="Gene3D" id="1.20.1050.10">
    <property type="match status" value="1"/>
</dbReference>
<dbReference type="SUPFAM" id="SSF47616">
    <property type="entry name" value="GST C-terminal domain-like"/>
    <property type="match status" value="1"/>
</dbReference>
<dbReference type="HOGENOM" id="CLU_011226_14_0_1"/>
<dbReference type="PANTHER" id="PTHR44051:SF8">
    <property type="entry name" value="GLUTATHIONE S-TRANSFERASE GSTA"/>
    <property type="match status" value="1"/>
</dbReference>
<sequence length="263" mass="29519">MNGHQEPNAKRAMADTTRPTITLYTAATPNGIKISIALEVLGLPYKVHHLDLSTNAQKDSWFLEINPNGRIPVITDTLSDGSPIRVFESGSILLYLAERYDTGLKISYQSGSPEYFETISWVFWQNAGLGPMQGQANHFRRYAPEKERLGYSLNRYQAETRRLYGVLGAHLGRKKSPFLVGDKATIADFSVLSWTLFADWAGVDIDEFPLVKSWEERVCTVPGVINGTEVPKPTLNLRHMSAGQREEYARKASSWIVQDADKQ</sequence>
<feature type="domain" description="GST N-terminal" evidence="3">
    <location>
        <begin position="18"/>
        <end position="104"/>
    </location>
</feature>
<feature type="domain" description="GST C-terminal" evidence="4">
    <location>
        <begin position="111"/>
        <end position="235"/>
    </location>
</feature>
<dbReference type="SFLD" id="SFLDS00019">
    <property type="entry name" value="Glutathione_Transferase_(cytos"/>
    <property type="match status" value="1"/>
</dbReference>
<evidence type="ECO:0000313" key="5">
    <source>
        <dbReference type="EMBL" id="KIW95106.1"/>
    </source>
</evidence>
<dbReference type="AlphaFoldDB" id="A0A0D2EYR5"/>
<dbReference type="PROSITE" id="PS50404">
    <property type="entry name" value="GST_NTER"/>
    <property type="match status" value="1"/>
</dbReference>
<dbReference type="Pfam" id="PF00043">
    <property type="entry name" value="GST_C"/>
    <property type="match status" value="1"/>
</dbReference>
<dbReference type="PROSITE" id="PS50405">
    <property type="entry name" value="GST_CTER"/>
    <property type="match status" value="1"/>
</dbReference>
<evidence type="ECO:0000256" key="1">
    <source>
        <dbReference type="ARBA" id="ARBA00007409"/>
    </source>
</evidence>
<dbReference type="SUPFAM" id="SSF52833">
    <property type="entry name" value="Thioredoxin-like"/>
    <property type="match status" value="1"/>
</dbReference>
<proteinExistence type="inferred from homology"/>
<keyword evidence="6" id="KW-1185">Reference proteome</keyword>
<dbReference type="OrthoDB" id="422574at2759"/>
<dbReference type="PANTHER" id="PTHR44051">
    <property type="entry name" value="GLUTATHIONE S-TRANSFERASE-RELATED"/>
    <property type="match status" value="1"/>
</dbReference>
<dbReference type="EMBL" id="KN846984">
    <property type="protein sequence ID" value="KIW95106.1"/>
    <property type="molecule type" value="Genomic_DNA"/>
</dbReference>
<dbReference type="Gene3D" id="3.40.30.10">
    <property type="entry name" value="Glutaredoxin"/>
    <property type="match status" value="1"/>
</dbReference>
<dbReference type="SFLD" id="SFLDG00358">
    <property type="entry name" value="Main_(cytGST)"/>
    <property type="match status" value="1"/>
</dbReference>
<dbReference type="GeneID" id="27696618"/>
<dbReference type="FunFam" id="3.40.30.10:FF:000172">
    <property type="entry name" value="Glutathione S-transferase GstA"/>
    <property type="match status" value="1"/>
</dbReference>
<dbReference type="RefSeq" id="XP_016621775.1">
    <property type="nucleotide sequence ID" value="XM_016761437.1"/>
</dbReference>
<dbReference type="CDD" id="cd03048">
    <property type="entry name" value="GST_N_Ure2p_like"/>
    <property type="match status" value="1"/>
</dbReference>
<dbReference type="InterPro" id="IPR010987">
    <property type="entry name" value="Glutathione-S-Trfase_C-like"/>
</dbReference>
<evidence type="ECO:0000256" key="2">
    <source>
        <dbReference type="RuleBase" id="RU003494"/>
    </source>
</evidence>
<dbReference type="InterPro" id="IPR040079">
    <property type="entry name" value="Glutathione_S-Trfase"/>
</dbReference>
<accession>A0A0D2EYR5</accession>
<evidence type="ECO:0000313" key="6">
    <source>
        <dbReference type="Proteomes" id="UP000053789"/>
    </source>
</evidence>
<dbReference type="InterPro" id="IPR004045">
    <property type="entry name" value="Glutathione_S-Trfase_N"/>
</dbReference>
<dbReference type="SFLD" id="SFLDG01151">
    <property type="entry name" value="Main.2:_Nu-like"/>
    <property type="match status" value="1"/>
</dbReference>
<organism evidence="5 6">
    <name type="scientific">Cladophialophora bantiana (strain ATCC 10958 / CBS 173.52 / CDC B-1940 / NIH 8579)</name>
    <name type="common">Xylohypha bantiana</name>
    <dbReference type="NCBI Taxonomy" id="1442370"/>
    <lineage>
        <taxon>Eukaryota</taxon>
        <taxon>Fungi</taxon>
        <taxon>Dikarya</taxon>
        <taxon>Ascomycota</taxon>
        <taxon>Pezizomycotina</taxon>
        <taxon>Eurotiomycetes</taxon>
        <taxon>Chaetothyriomycetidae</taxon>
        <taxon>Chaetothyriales</taxon>
        <taxon>Herpotrichiellaceae</taxon>
        <taxon>Cladophialophora</taxon>
    </lineage>
</organism>
<gene>
    <name evidence="5" type="ORF">Z519_03690</name>
</gene>
<dbReference type="Pfam" id="PF02798">
    <property type="entry name" value="GST_N"/>
    <property type="match status" value="1"/>
</dbReference>
<reference evidence="5" key="1">
    <citation type="submission" date="2015-01" db="EMBL/GenBank/DDBJ databases">
        <title>The Genome Sequence of Cladophialophora bantiana CBS 173.52.</title>
        <authorList>
            <consortium name="The Broad Institute Genomics Platform"/>
            <person name="Cuomo C."/>
            <person name="de Hoog S."/>
            <person name="Gorbushina A."/>
            <person name="Stielow B."/>
            <person name="Teixiera M."/>
            <person name="Abouelleil A."/>
            <person name="Chapman S.B."/>
            <person name="Priest M."/>
            <person name="Young S.K."/>
            <person name="Wortman J."/>
            <person name="Nusbaum C."/>
            <person name="Birren B."/>
        </authorList>
    </citation>
    <scope>NUCLEOTIDE SEQUENCE [LARGE SCALE GENOMIC DNA]</scope>
    <source>
        <strain evidence="5">CBS 173.52</strain>
    </source>
</reference>
<evidence type="ECO:0000259" key="3">
    <source>
        <dbReference type="PROSITE" id="PS50404"/>
    </source>
</evidence>
<dbReference type="VEuPathDB" id="FungiDB:Z519_03690"/>
<dbReference type="InterPro" id="IPR036249">
    <property type="entry name" value="Thioredoxin-like_sf"/>
</dbReference>
<comment type="similarity">
    <text evidence="1 2">Belongs to the GST superfamily.</text>
</comment>
<name>A0A0D2EYR5_CLAB1</name>
<evidence type="ECO:0000259" key="4">
    <source>
        <dbReference type="PROSITE" id="PS50405"/>
    </source>
</evidence>
<dbReference type="InterPro" id="IPR036282">
    <property type="entry name" value="Glutathione-S-Trfase_C_sf"/>
</dbReference>
<dbReference type="Proteomes" id="UP000053789">
    <property type="component" value="Unassembled WGS sequence"/>
</dbReference>
<protein>
    <recommendedName>
        <fullName evidence="7">Glutathione S-transferase</fullName>
    </recommendedName>
</protein>
<dbReference type="InterPro" id="IPR004046">
    <property type="entry name" value="GST_C"/>
</dbReference>